<keyword evidence="3" id="KW-1185">Reference proteome</keyword>
<organism evidence="2 3">
    <name type="scientific">Boletus edulis BED1</name>
    <dbReference type="NCBI Taxonomy" id="1328754"/>
    <lineage>
        <taxon>Eukaryota</taxon>
        <taxon>Fungi</taxon>
        <taxon>Dikarya</taxon>
        <taxon>Basidiomycota</taxon>
        <taxon>Agaricomycotina</taxon>
        <taxon>Agaricomycetes</taxon>
        <taxon>Agaricomycetidae</taxon>
        <taxon>Boletales</taxon>
        <taxon>Boletineae</taxon>
        <taxon>Boletaceae</taxon>
        <taxon>Boletoideae</taxon>
        <taxon>Boletus</taxon>
    </lineage>
</organism>
<evidence type="ECO:0000259" key="1">
    <source>
        <dbReference type="Pfam" id="PF12937"/>
    </source>
</evidence>
<reference evidence="2" key="2">
    <citation type="journal article" date="2020" name="Nat. Commun.">
        <title>Large-scale genome sequencing of mycorrhizal fungi provides insights into the early evolution of symbiotic traits.</title>
        <authorList>
            <person name="Miyauchi S."/>
            <person name="Kiss E."/>
            <person name="Kuo A."/>
            <person name="Drula E."/>
            <person name="Kohler A."/>
            <person name="Sanchez-Garcia M."/>
            <person name="Morin E."/>
            <person name="Andreopoulos B."/>
            <person name="Barry K.W."/>
            <person name="Bonito G."/>
            <person name="Buee M."/>
            <person name="Carver A."/>
            <person name="Chen C."/>
            <person name="Cichocki N."/>
            <person name="Clum A."/>
            <person name="Culley D."/>
            <person name="Crous P.W."/>
            <person name="Fauchery L."/>
            <person name="Girlanda M."/>
            <person name="Hayes R.D."/>
            <person name="Keri Z."/>
            <person name="LaButti K."/>
            <person name="Lipzen A."/>
            <person name="Lombard V."/>
            <person name="Magnuson J."/>
            <person name="Maillard F."/>
            <person name="Murat C."/>
            <person name="Nolan M."/>
            <person name="Ohm R.A."/>
            <person name="Pangilinan J."/>
            <person name="Pereira M.F."/>
            <person name="Perotto S."/>
            <person name="Peter M."/>
            <person name="Pfister S."/>
            <person name="Riley R."/>
            <person name="Sitrit Y."/>
            <person name="Stielow J.B."/>
            <person name="Szollosi G."/>
            <person name="Zifcakova L."/>
            <person name="Stursova M."/>
            <person name="Spatafora J.W."/>
            <person name="Tedersoo L."/>
            <person name="Vaario L.M."/>
            <person name="Yamada A."/>
            <person name="Yan M."/>
            <person name="Wang P."/>
            <person name="Xu J."/>
            <person name="Bruns T."/>
            <person name="Baldrian P."/>
            <person name="Vilgalys R."/>
            <person name="Dunand C."/>
            <person name="Henrissat B."/>
            <person name="Grigoriev I.V."/>
            <person name="Hibbett D."/>
            <person name="Nagy L.G."/>
            <person name="Martin F.M."/>
        </authorList>
    </citation>
    <scope>NUCLEOTIDE SEQUENCE</scope>
    <source>
        <strain evidence="2">BED1</strain>
    </source>
</reference>
<dbReference type="Pfam" id="PF12937">
    <property type="entry name" value="F-box-like"/>
    <property type="match status" value="1"/>
</dbReference>
<evidence type="ECO:0000313" key="2">
    <source>
        <dbReference type="EMBL" id="KAF8436932.1"/>
    </source>
</evidence>
<proteinExistence type="predicted"/>
<dbReference type="InterPro" id="IPR036047">
    <property type="entry name" value="F-box-like_dom_sf"/>
</dbReference>
<accession>A0AAD4GCV6</accession>
<dbReference type="Proteomes" id="UP001194468">
    <property type="component" value="Unassembled WGS sequence"/>
</dbReference>
<dbReference type="InterPro" id="IPR001810">
    <property type="entry name" value="F-box_dom"/>
</dbReference>
<dbReference type="AlphaFoldDB" id="A0AAD4GCV6"/>
<sequence>MEAATLDHVEEEVARQKSVLSNLHTYAFISRLPTETLQDIFIHCARDYHYQNLYPTVSVPSWVNVSYVCRHWRNVALESPTLWTYIFIMSRRWTEVLLARSKQASLKIRVSLIPRERLSCVGMVMNHVERIQELCLHLPARASSILSRLSSRAPRLQDLDITVVIPDSPVEWPSSLFDGAPPALRTLKLATCPVPLHSFRLSALTVLHLVDVPVQFQQDMEEFLTALSCMQDLKYLYLYDALPSATGFLSSAVFKTFEKIDLTHLSRLWISAPLSTTVTLLSCINIPLKTQVRLECNSERNSSLDHYALLRSLLAQRYKDQAQSSPTILSLIVQSVEGRVILTFSPRQRDTTPITYEAWDRDVPPSLHIELDHRMIDKDTIINDICSSMPVSYVQTLSVVRPWFSPALWRRILRQLQDVRYITLYGGYMPDLSVLSLTDHTTHDSEGEDAHNHDACYRGQNHILAPRLEELELERITFLPDDGSNLPAPAITRSRLLAALSTRRLEGSPGRLTMTRCGIPGLVKFDMVAVWGGGCCAISGEEHT</sequence>
<dbReference type="EMBL" id="WHUW01000020">
    <property type="protein sequence ID" value="KAF8436932.1"/>
    <property type="molecule type" value="Genomic_DNA"/>
</dbReference>
<dbReference type="Gene3D" id="1.20.1280.50">
    <property type="match status" value="1"/>
</dbReference>
<feature type="domain" description="F-box" evidence="1">
    <location>
        <begin position="29"/>
        <end position="88"/>
    </location>
</feature>
<name>A0AAD4GCV6_BOLED</name>
<dbReference type="SUPFAM" id="SSF81383">
    <property type="entry name" value="F-box domain"/>
    <property type="match status" value="1"/>
</dbReference>
<evidence type="ECO:0000313" key="3">
    <source>
        <dbReference type="Proteomes" id="UP001194468"/>
    </source>
</evidence>
<dbReference type="SUPFAM" id="SSF52047">
    <property type="entry name" value="RNI-like"/>
    <property type="match status" value="1"/>
</dbReference>
<reference evidence="2" key="1">
    <citation type="submission" date="2019-10" db="EMBL/GenBank/DDBJ databases">
        <authorList>
            <consortium name="DOE Joint Genome Institute"/>
            <person name="Kuo A."/>
            <person name="Miyauchi S."/>
            <person name="Kiss E."/>
            <person name="Drula E."/>
            <person name="Kohler A."/>
            <person name="Sanchez-Garcia M."/>
            <person name="Andreopoulos B."/>
            <person name="Barry K.W."/>
            <person name="Bonito G."/>
            <person name="Buee M."/>
            <person name="Carver A."/>
            <person name="Chen C."/>
            <person name="Cichocki N."/>
            <person name="Clum A."/>
            <person name="Culley D."/>
            <person name="Crous P.W."/>
            <person name="Fauchery L."/>
            <person name="Girlanda M."/>
            <person name="Hayes R."/>
            <person name="Keri Z."/>
            <person name="LaButti K."/>
            <person name="Lipzen A."/>
            <person name="Lombard V."/>
            <person name="Magnuson J."/>
            <person name="Maillard F."/>
            <person name="Morin E."/>
            <person name="Murat C."/>
            <person name="Nolan M."/>
            <person name="Ohm R."/>
            <person name="Pangilinan J."/>
            <person name="Pereira M."/>
            <person name="Perotto S."/>
            <person name="Peter M."/>
            <person name="Riley R."/>
            <person name="Sitrit Y."/>
            <person name="Stielow B."/>
            <person name="Szollosi G."/>
            <person name="Zifcakova L."/>
            <person name="Stursova M."/>
            <person name="Spatafora J.W."/>
            <person name="Tedersoo L."/>
            <person name="Vaario L.-M."/>
            <person name="Yamada A."/>
            <person name="Yan M."/>
            <person name="Wang P."/>
            <person name="Xu J."/>
            <person name="Bruns T."/>
            <person name="Baldrian P."/>
            <person name="Vilgalys R."/>
            <person name="Henrissat B."/>
            <person name="Grigoriev I.V."/>
            <person name="Hibbett D."/>
            <person name="Nagy L.G."/>
            <person name="Martin F.M."/>
        </authorList>
    </citation>
    <scope>NUCLEOTIDE SEQUENCE</scope>
    <source>
        <strain evidence="2">BED1</strain>
    </source>
</reference>
<gene>
    <name evidence="2" type="ORF">L210DRAFT_2439365</name>
</gene>
<comment type="caution">
    <text evidence="2">The sequence shown here is derived from an EMBL/GenBank/DDBJ whole genome shotgun (WGS) entry which is preliminary data.</text>
</comment>
<protein>
    <recommendedName>
        <fullName evidence="1">F-box domain-containing protein</fullName>
    </recommendedName>
</protein>